<dbReference type="Gene3D" id="1.10.8.60">
    <property type="match status" value="1"/>
</dbReference>
<dbReference type="EnsemblProtists" id="EKX50084">
    <property type="protein sequence ID" value="EKX50084"/>
    <property type="gene ID" value="GUITHDRAFT_135637"/>
</dbReference>
<dbReference type="Gene3D" id="3.40.50.300">
    <property type="entry name" value="P-loop containing nucleotide triphosphate hydrolases"/>
    <property type="match status" value="2"/>
</dbReference>
<keyword evidence="2" id="KW-0547">Nucleotide-binding</keyword>
<dbReference type="GeneID" id="17306635"/>
<dbReference type="GO" id="GO:0016887">
    <property type="term" value="F:ATP hydrolysis activity"/>
    <property type="evidence" value="ECO:0007669"/>
    <property type="project" value="InterPro"/>
</dbReference>
<evidence type="ECO:0000313" key="6">
    <source>
        <dbReference type="EnsemblProtists" id="EKX50084"/>
    </source>
</evidence>
<dbReference type="RefSeq" id="XP_005837064.1">
    <property type="nucleotide sequence ID" value="XM_005837007.1"/>
</dbReference>
<dbReference type="GO" id="GO:0005524">
    <property type="term" value="F:ATP binding"/>
    <property type="evidence" value="ECO:0007669"/>
    <property type="project" value="InterPro"/>
</dbReference>
<feature type="domain" description="AAA+ ATPase" evidence="4">
    <location>
        <begin position="68"/>
        <end position="440"/>
    </location>
</feature>
<accession>L1JP69</accession>
<dbReference type="SMART" id="SM00382">
    <property type="entry name" value="AAA"/>
    <property type="match status" value="1"/>
</dbReference>
<dbReference type="SUPFAM" id="SSF52540">
    <property type="entry name" value="P-loop containing nucleoside triphosphate hydrolases"/>
    <property type="match status" value="2"/>
</dbReference>
<dbReference type="InterPro" id="IPR050168">
    <property type="entry name" value="AAA_ATPase_domain"/>
</dbReference>
<dbReference type="InterPro" id="IPR003959">
    <property type="entry name" value="ATPase_AAA_core"/>
</dbReference>
<name>L1JP69_GUITC</name>
<evidence type="ECO:0000256" key="3">
    <source>
        <dbReference type="ARBA" id="ARBA00022840"/>
    </source>
</evidence>
<evidence type="ECO:0000256" key="2">
    <source>
        <dbReference type="ARBA" id="ARBA00022741"/>
    </source>
</evidence>
<keyword evidence="3" id="KW-0067">ATP-binding</keyword>
<dbReference type="Pfam" id="PF00004">
    <property type="entry name" value="AAA"/>
    <property type="match status" value="2"/>
</dbReference>
<sequence>MVRIGRPQASSAEKSKRTSDFVAFNNQVLLRMTALVKAGVHQTHPGDGMVKSEQGDEKHLIAPQGLEAPYCVLLEGPPGVGKTSLIRHVAQSLAVNVISFQEEWTCLSHQQTEHEFIPPNYDHAFARCLKKADNLFPAVIHVEQAHCLLGPHKLSTDFSSSGRDDLFLLTLRKYLQEKGSATRGCLLVLESQSTKMIDSNILTKIPDHVHFPQLGIKERLTLTSIDLELINSEMMGFSAAEVSDCFFLNLPSTTLPCTALTRMTDSYLTGGQVRDDSAMSIEDFMKAIREIRPRSAGRVEEVPLHNVKLEDAGLAFIAADVAQLVKSGIGESERQLVEMFQVPLCSVKHTQSEREQRACEAAPCMLFLDELQAAFARPDNEENDGTGSRQLASQLKLEMDALQAKPEVYVMGATNAVHMLDPDLLRPGRFDHVIQVKLPDLEARRTILTGMLRHLPVSFDPDGSGPRDKLSLAELLSVATAGCSGADLRHLCQLAGLRSIAENRYQPTCQDFVASLAKVTSCTQHD</sequence>
<gene>
    <name evidence="5" type="primary">P97C</name>
    <name evidence="5" type="ORF">GUITHDRAFT_135637</name>
</gene>
<reference evidence="6" key="3">
    <citation type="submission" date="2016-03" db="UniProtKB">
        <authorList>
            <consortium name="EnsemblProtists"/>
        </authorList>
    </citation>
    <scope>IDENTIFICATION</scope>
</reference>
<keyword evidence="7" id="KW-1185">Reference proteome</keyword>
<dbReference type="PANTHER" id="PTHR23077:SF171">
    <property type="entry name" value="NUCLEAR VALOSIN-CONTAINING PROTEIN-LIKE"/>
    <property type="match status" value="1"/>
</dbReference>
<protein>
    <submittedName>
        <fullName evidence="5">Transitional endoplasmic reticulum ATPase C</fullName>
    </submittedName>
</protein>
<dbReference type="PANTHER" id="PTHR23077">
    <property type="entry name" value="AAA-FAMILY ATPASE"/>
    <property type="match status" value="1"/>
</dbReference>
<dbReference type="Pfam" id="PF17862">
    <property type="entry name" value="AAA_lid_3"/>
    <property type="match status" value="1"/>
</dbReference>
<evidence type="ECO:0000259" key="4">
    <source>
        <dbReference type="SMART" id="SM00382"/>
    </source>
</evidence>
<dbReference type="InterPro" id="IPR041569">
    <property type="entry name" value="AAA_lid_3"/>
</dbReference>
<evidence type="ECO:0000256" key="1">
    <source>
        <dbReference type="ARBA" id="ARBA00004229"/>
    </source>
</evidence>
<dbReference type="EMBL" id="JH992980">
    <property type="protein sequence ID" value="EKX50084.1"/>
    <property type="molecule type" value="Genomic_DNA"/>
</dbReference>
<dbReference type="InterPro" id="IPR027417">
    <property type="entry name" value="P-loop_NTPase"/>
</dbReference>
<comment type="subcellular location">
    <subcellularLocation>
        <location evidence="1">Plastid</location>
        <location evidence="1">Chloroplast</location>
    </subcellularLocation>
</comment>
<dbReference type="HOGENOM" id="CLU_518239_0_0_1"/>
<reference evidence="5 7" key="1">
    <citation type="journal article" date="2012" name="Nature">
        <title>Algal genomes reveal evolutionary mosaicism and the fate of nucleomorphs.</title>
        <authorList>
            <consortium name="DOE Joint Genome Institute"/>
            <person name="Curtis B.A."/>
            <person name="Tanifuji G."/>
            <person name="Burki F."/>
            <person name="Gruber A."/>
            <person name="Irimia M."/>
            <person name="Maruyama S."/>
            <person name="Arias M.C."/>
            <person name="Ball S.G."/>
            <person name="Gile G.H."/>
            <person name="Hirakawa Y."/>
            <person name="Hopkins J.F."/>
            <person name="Kuo A."/>
            <person name="Rensing S.A."/>
            <person name="Schmutz J."/>
            <person name="Symeonidi A."/>
            <person name="Elias M."/>
            <person name="Eveleigh R.J."/>
            <person name="Herman E.K."/>
            <person name="Klute M.J."/>
            <person name="Nakayama T."/>
            <person name="Obornik M."/>
            <person name="Reyes-Prieto A."/>
            <person name="Armbrust E.V."/>
            <person name="Aves S.J."/>
            <person name="Beiko R.G."/>
            <person name="Coutinho P."/>
            <person name="Dacks J.B."/>
            <person name="Durnford D.G."/>
            <person name="Fast N.M."/>
            <person name="Green B.R."/>
            <person name="Grisdale C.J."/>
            <person name="Hempel F."/>
            <person name="Henrissat B."/>
            <person name="Hoppner M.P."/>
            <person name="Ishida K."/>
            <person name="Kim E."/>
            <person name="Koreny L."/>
            <person name="Kroth P.G."/>
            <person name="Liu Y."/>
            <person name="Malik S.B."/>
            <person name="Maier U.G."/>
            <person name="McRose D."/>
            <person name="Mock T."/>
            <person name="Neilson J.A."/>
            <person name="Onodera N.T."/>
            <person name="Poole A.M."/>
            <person name="Pritham E.J."/>
            <person name="Richards T.A."/>
            <person name="Rocap G."/>
            <person name="Roy S.W."/>
            <person name="Sarai C."/>
            <person name="Schaack S."/>
            <person name="Shirato S."/>
            <person name="Slamovits C.H."/>
            <person name="Spencer D.F."/>
            <person name="Suzuki S."/>
            <person name="Worden A.Z."/>
            <person name="Zauner S."/>
            <person name="Barry K."/>
            <person name="Bell C."/>
            <person name="Bharti A.K."/>
            <person name="Crow J.A."/>
            <person name="Grimwood J."/>
            <person name="Kramer R."/>
            <person name="Lindquist E."/>
            <person name="Lucas S."/>
            <person name="Salamov A."/>
            <person name="McFadden G.I."/>
            <person name="Lane C.E."/>
            <person name="Keeling P.J."/>
            <person name="Gray M.W."/>
            <person name="Grigoriev I.V."/>
            <person name="Archibald J.M."/>
        </authorList>
    </citation>
    <scope>NUCLEOTIDE SEQUENCE</scope>
    <source>
        <strain evidence="5 7">CCMP2712</strain>
    </source>
</reference>
<dbReference type="AlphaFoldDB" id="L1JP69"/>
<dbReference type="Proteomes" id="UP000011087">
    <property type="component" value="Unassembled WGS sequence"/>
</dbReference>
<reference evidence="7" key="2">
    <citation type="submission" date="2012-11" db="EMBL/GenBank/DDBJ databases">
        <authorList>
            <person name="Kuo A."/>
            <person name="Curtis B.A."/>
            <person name="Tanifuji G."/>
            <person name="Burki F."/>
            <person name="Gruber A."/>
            <person name="Irimia M."/>
            <person name="Maruyama S."/>
            <person name="Arias M.C."/>
            <person name="Ball S.G."/>
            <person name="Gile G.H."/>
            <person name="Hirakawa Y."/>
            <person name="Hopkins J.F."/>
            <person name="Rensing S.A."/>
            <person name="Schmutz J."/>
            <person name="Symeonidi A."/>
            <person name="Elias M."/>
            <person name="Eveleigh R.J."/>
            <person name="Herman E.K."/>
            <person name="Klute M.J."/>
            <person name="Nakayama T."/>
            <person name="Obornik M."/>
            <person name="Reyes-Prieto A."/>
            <person name="Armbrust E.V."/>
            <person name="Aves S.J."/>
            <person name="Beiko R.G."/>
            <person name="Coutinho P."/>
            <person name="Dacks J.B."/>
            <person name="Durnford D.G."/>
            <person name="Fast N.M."/>
            <person name="Green B.R."/>
            <person name="Grisdale C."/>
            <person name="Hempe F."/>
            <person name="Henrissat B."/>
            <person name="Hoppner M.P."/>
            <person name="Ishida K.-I."/>
            <person name="Kim E."/>
            <person name="Koreny L."/>
            <person name="Kroth P.G."/>
            <person name="Liu Y."/>
            <person name="Malik S.-B."/>
            <person name="Maier U.G."/>
            <person name="McRose D."/>
            <person name="Mock T."/>
            <person name="Neilson J.A."/>
            <person name="Onodera N.T."/>
            <person name="Poole A.M."/>
            <person name="Pritham E.J."/>
            <person name="Richards T.A."/>
            <person name="Rocap G."/>
            <person name="Roy S.W."/>
            <person name="Sarai C."/>
            <person name="Schaack S."/>
            <person name="Shirato S."/>
            <person name="Slamovits C.H."/>
            <person name="Spencer D.F."/>
            <person name="Suzuki S."/>
            <person name="Worden A.Z."/>
            <person name="Zauner S."/>
            <person name="Barry K."/>
            <person name="Bell C."/>
            <person name="Bharti A.K."/>
            <person name="Crow J.A."/>
            <person name="Grimwood J."/>
            <person name="Kramer R."/>
            <person name="Lindquist E."/>
            <person name="Lucas S."/>
            <person name="Salamov A."/>
            <person name="McFadden G.I."/>
            <person name="Lane C.E."/>
            <person name="Keeling P.J."/>
            <person name="Gray M.W."/>
            <person name="Grigoriev I.V."/>
            <person name="Archibald J.M."/>
        </authorList>
    </citation>
    <scope>NUCLEOTIDE SEQUENCE</scope>
    <source>
        <strain evidence="7">CCMP2712</strain>
    </source>
</reference>
<dbReference type="GO" id="GO:0009507">
    <property type="term" value="C:chloroplast"/>
    <property type="evidence" value="ECO:0007669"/>
    <property type="project" value="UniProtKB-SubCell"/>
</dbReference>
<dbReference type="KEGG" id="gtt:GUITHDRAFT_135637"/>
<evidence type="ECO:0000313" key="5">
    <source>
        <dbReference type="EMBL" id="EKX50084.1"/>
    </source>
</evidence>
<dbReference type="PaxDb" id="55529-EKX50084"/>
<dbReference type="eggNOG" id="KOG0730">
    <property type="taxonomic scope" value="Eukaryota"/>
</dbReference>
<evidence type="ECO:0000313" key="7">
    <source>
        <dbReference type="Proteomes" id="UP000011087"/>
    </source>
</evidence>
<proteinExistence type="predicted"/>
<dbReference type="InterPro" id="IPR003593">
    <property type="entry name" value="AAA+_ATPase"/>
</dbReference>
<dbReference type="STRING" id="905079.L1JP69"/>
<organism evidence="5">
    <name type="scientific">Guillardia theta (strain CCMP2712)</name>
    <name type="common">Cryptophyte</name>
    <dbReference type="NCBI Taxonomy" id="905079"/>
    <lineage>
        <taxon>Eukaryota</taxon>
        <taxon>Cryptophyceae</taxon>
        <taxon>Pyrenomonadales</taxon>
        <taxon>Geminigeraceae</taxon>
        <taxon>Guillardia</taxon>
    </lineage>
</organism>